<evidence type="ECO:0000259" key="1">
    <source>
        <dbReference type="Pfam" id="PF11181"/>
    </source>
</evidence>
<dbReference type="InterPro" id="IPR052948">
    <property type="entry name" value="Low_temp-induced_all0457"/>
</dbReference>
<comment type="caution">
    <text evidence="2">The sequence shown here is derived from an EMBL/GenBank/DDBJ whole genome shotgun (WGS) entry which is preliminary data.</text>
</comment>
<dbReference type="Proteomes" id="UP000245252">
    <property type="component" value="Unassembled WGS sequence"/>
</dbReference>
<dbReference type="InterPro" id="IPR025889">
    <property type="entry name" value="GSP17M-like_dom"/>
</dbReference>
<sequence>MKTVSGLFDTYDDAVSAVRAIEAAGVPRDDISIIANNTGEWYNEETSGAATGAETGAGIGAVAGGAGGLLAGLGLMAVPGVGPVVAAGWLVSTLAGAAAGAVVGGAAGGLIGALTNAGVSEQDAHVYAEGIRRGGTLVTARVEDGLQGTTEAILQRARRIDIEARRNDYTAQGWSRFDETSPPLTAREAELERERYAAQVRRSG</sequence>
<dbReference type="EMBL" id="QFBC01000013">
    <property type="protein sequence ID" value="PWE53864.1"/>
    <property type="molecule type" value="Genomic_DNA"/>
</dbReference>
<protein>
    <recommendedName>
        <fullName evidence="1">General stress protein 17M-like domain-containing protein</fullName>
    </recommendedName>
</protein>
<evidence type="ECO:0000313" key="3">
    <source>
        <dbReference type="Proteomes" id="UP000245252"/>
    </source>
</evidence>
<dbReference type="AlphaFoldDB" id="A0A2U2DKN5"/>
<keyword evidence="3" id="KW-1185">Reference proteome</keyword>
<dbReference type="PANTHER" id="PTHR36109:SF2">
    <property type="entry name" value="MEMBRANE PROTEIN"/>
    <property type="match status" value="1"/>
</dbReference>
<organism evidence="2 3">
    <name type="scientific">Metarhizobium album</name>
    <dbReference type="NCBI Taxonomy" id="2182425"/>
    <lineage>
        <taxon>Bacteria</taxon>
        <taxon>Pseudomonadati</taxon>
        <taxon>Pseudomonadota</taxon>
        <taxon>Alphaproteobacteria</taxon>
        <taxon>Hyphomicrobiales</taxon>
        <taxon>Rhizobiaceae</taxon>
        <taxon>Metarhizobium</taxon>
    </lineage>
</organism>
<evidence type="ECO:0000313" key="2">
    <source>
        <dbReference type="EMBL" id="PWE53864.1"/>
    </source>
</evidence>
<accession>A0A2U2DKN5</accession>
<dbReference type="PANTHER" id="PTHR36109">
    <property type="entry name" value="MEMBRANE PROTEIN-RELATED"/>
    <property type="match status" value="1"/>
</dbReference>
<reference evidence="2 3" key="1">
    <citation type="submission" date="2018-05" db="EMBL/GenBank/DDBJ databases">
        <title>The draft genome of strain NS-104.</title>
        <authorList>
            <person name="Hang P."/>
            <person name="Jiang J."/>
        </authorList>
    </citation>
    <scope>NUCLEOTIDE SEQUENCE [LARGE SCALE GENOMIC DNA]</scope>
    <source>
        <strain evidence="2 3">NS-104</strain>
    </source>
</reference>
<name>A0A2U2DKN5_9HYPH</name>
<dbReference type="Pfam" id="PF11181">
    <property type="entry name" value="YflT"/>
    <property type="match status" value="1"/>
</dbReference>
<dbReference type="RefSeq" id="WP_109460660.1">
    <property type="nucleotide sequence ID" value="NZ_QFBC01000013.1"/>
</dbReference>
<feature type="domain" description="General stress protein 17M-like" evidence="1">
    <location>
        <begin position="6"/>
        <end position="73"/>
    </location>
</feature>
<proteinExistence type="predicted"/>
<dbReference type="OrthoDB" id="8455189at2"/>
<gene>
    <name evidence="2" type="ORF">DEM27_23375</name>
</gene>